<dbReference type="NCBIfam" id="TIGR00250">
    <property type="entry name" value="RNAse_H_YqgF"/>
    <property type="match status" value="1"/>
</dbReference>
<dbReference type="SUPFAM" id="SSF53098">
    <property type="entry name" value="Ribonuclease H-like"/>
    <property type="match status" value="1"/>
</dbReference>
<protein>
    <recommendedName>
        <fullName evidence="5">Putative pre-16S rRNA nuclease</fullName>
        <ecNumber evidence="5">3.1.-.-</ecNumber>
    </recommendedName>
</protein>
<dbReference type="CDD" id="cd16964">
    <property type="entry name" value="YqgF"/>
    <property type="match status" value="1"/>
</dbReference>
<dbReference type="Proteomes" id="UP000607796">
    <property type="component" value="Unassembled WGS sequence"/>
</dbReference>
<keyword evidence="3 5" id="KW-0540">Nuclease</keyword>
<keyword evidence="8" id="KW-1185">Reference proteome</keyword>
<evidence type="ECO:0000313" key="8">
    <source>
        <dbReference type="Proteomes" id="UP000607796"/>
    </source>
</evidence>
<keyword evidence="2 5" id="KW-0690">Ribosome biogenesis</keyword>
<evidence type="ECO:0000313" key="7">
    <source>
        <dbReference type="EMBL" id="MBE9638117.1"/>
    </source>
</evidence>
<dbReference type="InterPro" id="IPR005227">
    <property type="entry name" value="YqgF"/>
</dbReference>
<keyword evidence="4 5" id="KW-0378">Hydrolase</keyword>
<evidence type="ECO:0000256" key="3">
    <source>
        <dbReference type="ARBA" id="ARBA00022722"/>
    </source>
</evidence>
<dbReference type="Gene3D" id="3.30.420.140">
    <property type="entry name" value="YqgF/RNase H-like domain"/>
    <property type="match status" value="1"/>
</dbReference>
<comment type="subcellular location">
    <subcellularLocation>
        <location evidence="5">Cytoplasm</location>
    </subcellularLocation>
</comment>
<dbReference type="EC" id="3.1.-.-" evidence="5"/>
<sequence>MIQEDIAEFAAALPPMRAIAGLDLGTKTIGVALSDRLLSVATPVETIKRKKFTLDAEALLKIVRDREVGGIILGLPRNMDGSEGPRAQSTRAFARNLSALWDGPIGYWDERLSTVAAERALLEADTSRKRRAELIDHVAASFILQGALDRLRHLRTG</sequence>
<evidence type="ECO:0000256" key="5">
    <source>
        <dbReference type="HAMAP-Rule" id="MF_00651"/>
    </source>
</evidence>
<dbReference type="Pfam" id="PF03652">
    <property type="entry name" value="RuvX"/>
    <property type="match status" value="1"/>
</dbReference>
<dbReference type="InterPro" id="IPR006641">
    <property type="entry name" value="YqgF/RNaseH-like_dom"/>
</dbReference>
<reference evidence="7 8" key="1">
    <citation type="journal article" date="2021" name="Int. J. Syst. Evol. Microbiol.">
        <title>Salipiger mangrovisoli sp. nov., isolated from mangrove soil and the proposal for the reclassification of Paraphaeobacter pallidus as Salipiger pallidus comb. nov.</title>
        <authorList>
            <person name="Du J."/>
            <person name="Liu Y."/>
            <person name="Pei T."/>
            <person name="Deng M.R."/>
            <person name="Zhu H."/>
        </authorList>
    </citation>
    <scope>NUCLEOTIDE SEQUENCE [LARGE SCALE GENOMIC DNA]</scope>
    <source>
        <strain evidence="7 8">6D45A</strain>
    </source>
</reference>
<dbReference type="InterPro" id="IPR012337">
    <property type="entry name" value="RNaseH-like_sf"/>
</dbReference>
<organism evidence="7 8">
    <name type="scientific">Salipiger mangrovisoli</name>
    <dbReference type="NCBI Taxonomy" id="2865933"/>
    <lineage>
        <taxon>Bacteria</taxon>
        <taxon>Pseudomonadati</taxon>
        <taxon>Pseudomonadota</taxon>
        <taxon>Alphaproteobacteria</taxon>
        <taxon>Rhodobacterales</taxon>
        <taxon>Roseobacteraceae</taxon>
        <taxon>Salipiger</taxon>
    </lineage>
</organism>
<dbReference type="EMBL" id="JADFFK010000010">
    <property type="protein sequence ID" value="MBE9638117.1"/>
    <property type="molecule type" value="Genomic_DNA"/>
</dbReference>
<evidence type="ECO:0000256" key="1">
    <source>
        <dbReference type="ARBA" id="ARBA00022490"/>
    </source>
</evidence>
<evidence type="ECO:0000259" key="6">
    <source>
        <dbReference type="SMART" id="SM00732"/>
    </source>
</evidence>
<evidence type="ECO:0000256" key="2">
    <source>
        <dbReference type="ARBA" id="ARBA00022517"/>
    </source>
</evidence>
<dbReference type="PANTHER" id="PTHR33317">
    <property type="entry name" value="POLYNUCLEOTIDYL TRANSFERASE, RIBONUCLEASE H-LIKE SUPERFAMILY PROTEIN"/>
    <property type="match status" value="1"/>
</dbReference>
<dbReference type="RefSeq" id="WP_194135425.1">
    <property type="nucleotide sequence ID" value="NZ_JADFFK010000010.1"/>
</dbReference>
<comment type="caution">
    <text evidence="7">The sequence shown here is derived from an EMBL/GenBank/DDBJ whole genome shotgun (WGS) entry which is preliminary data.</text>
</comment>
<dbReference type="SMART" id="SM00732">
    <property type="entry name" value="YqgFc"/>
    <property type="match status" value="1"/>
</dbReference>
<keyword evidence="1 5" id="KW-0963">Cytoplasm</keyword>
<proteinExistence type="inferred from homology"/>
<evidence type="ECO:0000256" key="4">
    <source>
        <dbReference type="ARBA" id="ARBA00022801"/>
    </source>
</evidence>
<dbReference type="HAMAP" id="MF_00651">
    <property type="entry name" value="Nuclease_YqgF"/>
    <property type="match status" value="1"/>
</dbReference>
<accession>A0ABR9X3L9</accession>
<dbReference type="PANTHER" id="PTHR33317:SF4">
    <property type="entry name" value="POLYNUCLEOTIDYL TRANSFERASE, RIBONUCLEASE H-LIKE SUPERFAMILY PROTEIN"/>
    <property type="match status" value="1"/>
</dbReference>
<feature type="domain" description="YqgF/RNase H-like" evidence="6">
    <location>
        <begin position="17"/>
        <end position="117"/>
    </location>
</feature>
<dbReference type="InterPro" id="IPR037027">
    <property type="entry name" value="YqgF/RNaseH-like_dom_sf"/>
</dbReference>
<comment type="similarity">
    <text evidence="5">Belongs to the YqgF HJR family.</text>
</comment>
<comment type="function">
    <text evidence="5">Could be a nuclease involved in processing of the 5'-end of pre-16S rRNA.</text>
</comment>
<gene>
    <name evidence="7" type="primary">ruvX</name>
    <name evidence="7" type="ORF">IQ782_14780</name>
</gene>
<name>A0ABR9X3L9_9RHOB</name>